<dbReference type="AlphaFoldDB" id="A0AAV3ZGS6"/>
<proteinExistence type="predicted"/>
<evidence type="ECO:0000256" key="3">
    <source>
        <dbReference type="ARBA" id="ARBA00023098"/>
    </source>
</evidence>
<sequence length="242" mass="27956">LIVLAVVRGVVKFVPGHECTSDLRNLILGHLVILSVCIVLEIAIAFVSTRGSILTQAPRASIEYLLYARSFLGLVELGWLITGAVWASEHYSSCSPDAAKRALLGVMLCNWLMVLLLIICLWCTFDSAGAKWVKMKKFQDSIRERRQNNPRRGTNRRQSGSRRNWRQSSEEENERLQTTRRSVVFRQFFSRKMQRMRRKAFRAYEESWDRRLQLLCCCVERKGHNRLLIANFCTCSLSILVE</sequence>
<keyword evidence="5" id="KW-0472">Membrane</keyword>
<dbReference type="PANTHER" id="PTHR45792:SF8">
    <property type="entry name" value="DIACYLGLYCEROL LIPASE-ALPHA"/>
    <property type="match status" value="1"/>
</dbReference>
<keyword evidence="7" id="KW-1185">Reference proteome</keyword>
<dbReference type="EMBL" id="BLXT01002363">
    <property type="protein sequence ID" value="GFN93686.1"/>
    <property type="molecule type" value="Genomic_DNA"/>
</dbReference>
<dbReference type="GO" id="GO:0032590">
    <property type="term" value="C:dendrite membrane"/>
    <property type="evidence" value="ECO:0007669"/>
    <property type="project" value="TreeGrafter"/>
</dbReference>
<keyword evidence="1" id="KW-0378">Hydrolase</keyword>
<dbReference type="InterPro" id="IPR052214">
    <property type="entry name" value="DAG_Lipase-Related"/>
</dbReference>
<feature type="compositionally biased region" description="Basic residues" evidence="4">
    <location>
        <begin position="153"/>
        <end position="165"/>
    </location>
</feature>
<keyword evidence="5" id="KW-0812">Transmembrane</keyword>
<keyword evidence="3" id="KW-0443">Lipid metabolism</keyword>
<feature type="region of interest" description="Disordered" evidence="4">
    <location>
        <begin position="144"/>
        <end position="174"/>
    </location>
</feature>
<feature type="transmembrane region" description="Helical" evidence="5">
    <location>
        <begin position="27"/>
        <end position="46"/>
    </location>
</feature>
<keyword evidence="5" id="KW-1133">Transmembrane helix</keyword>
<feature type="non-terminal residue" evidence="6">
    <location>
        <position position="1"/>
    </location>
</feature>
<evidence type="ECO:0000256" key="5">
    <source>
        <dbReference type="SAM" id="Phobius"/>
    </source>
</evidence>
<gene>
    <name evidence="6" type="ORF">PoB_002019200</name>
</gene>
<evidence type="ECO:0000313" key="6">
    <source>
        <dbReference type="EMBL" id="GFN93686.1"/>
    </source>
</evidence>
<keyword evidence="2" id="KW-0442">Lipid degradation</keyword>
<name>A0AAV3ZGS6_9GAST</name>
<evidence type="ECO:0000313" key="7">
    <source>
        <dbReference type="Proteomes" id="UP000735302"/>
    </source>
</evidence>
<accession>A0AAV3ZGS6</accession>
<protein>
    <submittedName>
        <fullName evidence="6">Sn1-specific diacylglycerol lipase alpha</fullName>
    </submittedName>
</protein>
<evidence type="ECO:0000256" key="2">
    <source>
        <dbReference type="ARBA" id="ARBA00022963"/>
    </source>
</evidence>
<dbReference type="GO" id="GO:0019369">
    <property type="term" value="P:arachidonate metabolic process"/>
    <property type="evidence" value="ECO:0007669"/>
    <property type="project" value="TreeGrafter"/>
</dbReference>
<feature type="transmembrane region" description="Helical" evidence="5">
    <location>
        <begin position="66"/>
        <end position="87"/>
    </location>
</feature>
<dbReference type="GO" id="GO:0045211">
    <property type="term" value="C:postsynaptic membrane"/>
    <property type="evidence" value="ECO:0007669"/>
    <property type="project" value="TreeGrafter"/>
</dbReference>
<dbReference type="GO" id="GO:0004465">
    <property type="term" value="F:lipoprotein lipase activity"/>
    <property type="evidence" value="ECO:0007669"/>
    <property type="project" value="TreeGrafter"/>
</dbReference>
<organism evidence="6 7">
    <name type="scientific">Plakobranchus ocellatus</name>
    <dbReference type="NCBI Taxonomy" id="259542"/>
    <lineage>
        <taxon>Eukaryota</taxon>
        <taxon>Metazoa</taxon>
        <taxon>Spiralia</taxon>
        <taxon>Lophotrochozoa</taxon>
        <taxon>Mollusca</taxon>
        <taxon>Gastropoda</taxon>
        <taxon>Heterobranchia</taxon>
        <taxon>Euthyneura</taxon>
        <taxon>Panpulmonata</taxon>
        <taxon>Sacoglossa</taxon>
        <taxon>Placobranchoidea</taxon>
        <taxon>Plakobranchidae</taxon>
        <taxon>Plakobranchus</taxon>
    </lineage>
</organism>
<dbReference type="PANTHER" id="PTHR45792">
    <property type="entry name" value="DIACYLGLYCEROL LIPASE HOMOLOG-RELATED"/>
    <property type="match status" value="1"/>
</dbReference>
<dbReference type="Proteomes" id="UP000735302">
    <property type="component" value="Unassembled WGS sequence"/>
</dbReference>
<feature type="transmembrane region" description="Helical" evidence="5">
    <location>
        <begin position="102"/>
        <end position="125"/>
    </location>
</feature>
<comment type="caution">
    <text evidence="6">The sequence shown here is derived from an EMBL/GenBank/DDBJ whole genome shotgun (WGS) entry which is preliminary data.</text>
</comment>
<evidence type="ECO:0000256" key="1">
    <source>
        <dbReference type="ARBA" id="ARBA00022801"/>
    </source>
</evidence>
<reference evidence="6 7" key="1">
    <citation type="journal article" date="2021" name="Elife">
        <title>Chloroplast acquisition without the gene transfer in kleptoplastic sea slugs, Plakobranchus ocellatus.</title>
        <authorList>
            <person name="Maeda T."/>
            <person name="Takahashi S."/>
            <person name="Yoshida T."/>
            <person name="Shimamura S."/>
            <person name="Takaki Y."/>
            <person name="Nagai Y."/>
            <person name="Toyoda A."/>
            <person name="Suzuki Y."/>
            <person name="Arimoto A."/>
            <person name="Ishii H."/>
            <person name="Satoh N."/>
            <person name="Nishiyama T."/>
            <person name="Hasebe M."/>
            <person name="Maruyama T."/>
            <person name="Minagawa J."/>
            <person name="Obokata J."/>
            <person name="Shigenobu S."/>
        </authorList>
    </citation>
    <scope>NUCLEOTIDE SEQUENCE [LARGE SCALE GENOMIC DNA]</scope>
</reference>
<evidence type="ECO:0000256" key="4">
    <source>
        <dbReference type="SAM" id="MobiDB-lite"/>
    </source>
</evidence>
<dbReference type="GO" id="GO:0005737">
    <property type="term" value="C:cytoplasm"/>
    <property type="evidence" value="ECO:0007669"/>
    <property type="project" value="TreeGrafter"/>
</dbReference>
<dbReference type="GO" id="GO:0046340">
    <property type="term" value="P:diacylglycerol catabolic process"/>
    <property type="evidence" value="ECO:0007669"/>
    <property type="project" value="TreeGrafter"/>
</dbReference>